<organism evidence="9 10">
    <name type="scientific">Apilactobacillus apisilvae</name>
    <dbReference type="NCBI Taxonomy" id="2923364"/>
    <lineage>
        <taxon>Bacteria</taxon>
        <taxon>Bacillati</taxon>
        <taxon>Bacillota</taxon>
        <taxon>Bacilli</taxon>
        <taxon>Lactobacillales</taxon>
        <taxon>Lactobacillaceae</taxon>
        <taxon>Apilactobacillus</taxon>
    </lineage>
</organism>
<keyword evidence="3" id="KW-1003">Cell membrane</keyword>
<keyword evidence="5" id="KW-0133">Cell shape</keyword>
<evidence type="ECO:0000256" key="1">
    <source>
        <dbReference type="ARBA" id="ARBA00004651"/>
    </source>
</evidence>
<evidence type="ECO:0000313" key="10">
    <source>
        <dbReference type="Proteomes" id="UP000831859"/>
    </source>
</evidence>
<feature type="transmembrane region" description="Helical" evidence="8">
    <location>
        <begin position="75"/>
        <end position="94"/>
    </location>
</feature>
<gene>
    <name evidence="9" type="primary">mreD</name>
    <name evidence="9" type="ORF">MOO46_00815</name>
</gene>
<feature type="transmembrane region" description="Helical" evidence="8">
    <location>
        <begin position="106"/>
        <end position="127"/>
    </location>
</feature>
<evidence type="ECO:0000256" key="4">
    <source>
        <dbReference type="ARBA" id="ARBA00022692"/>
    </source>
</evidence>
<dbReference type="EMBL" id="CP093362">
    <property type="protein sequence ID" value="UQS85176.1"/>
    <property type="molecule type" value="Genomic_DNA"/>
</dbReference>
<sequence length="172" mass="20308">MLSHSPLRYILPIGILIALFLDGSISLVFSHLLFNGYYFIPQLTFLWLFYAMFFQYRINLRIEWWSALAGLLFDSYYTGILGVYVFIFPLAIYVGKKLYKYFSVNIFSALLIYIIDIFLIYYLSFFANRLKHLTEMSDSFFLTHVLGPTLIINVILLIFLYIPCQLLFDHLN</sequence>
<name>A0ABY4PI87_9LACO</name>
<comment type="similarity">
    <text evidence="2">Belongs to the MreD family.</text>
</comment>
<feature type="transmembrane region" description="Helical" evidence="8">
    <location>
        <begin position="9"/>
        <end position="30"/>
    </location>
</feature>
<dbReference type="RefSeq" id="WP_249511154.1">
    <property type="nucleotide sequence ID" value="NZ_CP093362.1"/>
</dbReference>
<dbReference type="NCBIfam" id="TIGR03426">
    <property type="entry name" value="shape_MreD"/>
    <property type="match status" value="1"/>
</dbReference>
<protein>
    <submittedName>
        <fullName evidence="9">Rod shape-determining protein MreD</fullName>
    </submittedName>
</protein>
<accession>A0ABY4PI87</accession>
<evidence type="ECO:0000256" key="8">
    <source>
        <dbReference type="SAM" id="Phobius"/>
    </source>
</evidence>
<dbReference type="Proteomes" id="UP000831859">
    <property type="component" value="Chromosome"/>
</dbReference>
<comment type="subcellular location">
    <subcellularLocation>
        <location evidence="1">Cell membrane</location>
        <topology evidence="1">Multi-pass membrane protein</topology>
    </subcellularLocation>
</comment>
<keyword evidence="7 8" id="KW-0472">Membrane</keyword>
<evidence type="ECO:0000256" key="7">
    <source>
        <dbReference type="ARBA" id="ARBA00023136"/>
    </source>
</evidence>
<feature type="transmembrane region" description="Helical" evidence="8">
    <location>
        <begin position="139"/>
        <end position="162"/>
    </location>
</feature>
<evidence type="ECO:0000313" key="9">
    <source>
        <dbReference type="EMBL" id="UQS85176.1"/>
    </source>
</evidence>
<proteinExistence type="inferred from homology"/>
<dbReference type="InterPro" id="IPR007227">
    <property type="entry name" value="Cell_shape_determining_MreD"/>
</dbReference>
<keyword evidence="4 8" id="KW-0812">Transmembrane</keyword>
<evidence type="ECO:0000256" key="3">
    <source>
        <dbReference type="ARBA" id="ARBA00022475"/>
    </source>
</evidence>
<evidence type="ECO:0000256" key="2">
    <source>
        <dbReference type="ARBA" id="ARBA00007776"/>
    </source>
</evidence>
<keyword evidence="6 8" id="KW-1133">Transmembrane helix</keyword>
<keyword evidence="10" id="KW-1185">Reference proteome</keyword>
<evidence type="ECO:0000256" key="6">
    <source>
        <dbReference type="ARBA" id="ARBA00022989"/>
    </source>
</evidence>
<evidence type="ECO:0000256" key="5">
    <source>
        <dbReference type="ARBA" id="ARBA00022960"/>
    </source>
</evidence>
<reference evidence="9 10" key="1">
    <citation type="journal article" date="2022" name="Int. J. Syst. Evol. Microbiol.">
        <title>Apilactobacillus apisilvae sp. nov., Nicolia spurrieriana gen. nov. sp. nov., Bombilactobacillus folatiphilus sp. nov. and Bombilactobacillus thymidiniphilus sp. nov., four new lactic acid bacterial isolates from stingless bees Tetragonula carbonaria and Austroplebeia australis.</title>
        <authorList>
            <person name="Oliphant S.A."/>
            <person name="Watson-Haigh N.S."/>
            <person name="Sumby K.M."/>
            <person name="Gardner J."/>
            <person name="Groom S."/>
            <person name="Jiranek V."/>
        </authorList>
    </citation>
    <scope>NUCLEOTIDE SEQUENCE [LARGE SCALE GENOMIC DNA]</scope>
    <source>
        <strain evidence="9 10">SG5_A10</strain>
    </source>
</reference>
<dbReference type="Pfam" id="PF04093">
    <property type="entry name" value="MreD"/>
    <property type="match status" value="1"/>
</dbReference>
<feature type="transmembrane region" description="Helical" evidence="8">
    <location>
        <begin position="36"/>
        <end position="54"/>
    </location>
</feature>